<proteinExistence type="inferred from homology"/>
<evidence type="ECO:0000256" key="5">
    <source>
        <dbReference type="ARBA" id="ARBA00023002"/>
    </source>
</evidence>
<dbReference type="GO" id="GO:0008442">
    <property type="term" value="F:3-hydroxyisobutyrate dehydrogenase activity"/>
    <property type="evidence" value="ECO:0007669"/>
    <property type="project" value="UniProtKB-EC"/>
</dbReference>
<evidence type="ECO:0000256" key="1">
    <source>
        <dbReference type="ARBA" id="ARBA00005109"/>
    </source>
</evidence>
<feature type="active site" evidence="8">
    <location>
        <position position="198"/>
    </location>
</feature>
<gene>
    <name evidence="11" type="ORF">AB675_5134</name>
</gene>
<dbReference type="RefSeq" id="XP_017999332.1">
    <property type="nucleotide sequence ID" value="XM_018145322.1"/>
</dbReference>
<dbReference type="SUPFAM" id="SSF51735">
    <property type="entry name" value="NAD(P)-binding Rossmann-fold domains"/>
    <property type="match status" value="1"/>
</dbReference>
<evidence type="ECO:0000256" key="3">
    <source>
        <dbReference type="ARBA" id="ARBA00012991"/>
    </source>
</evidence>
<dbReference type="EMBL" id="LFJN01000015">
    <property type="protein sequence ID" value="KPI39369.1"/>
    <property type="molecule type" value="Genomic_DNA"/>
</dbReference>
<feature type="domain" description="6-phosphogluconate dehydrogenase NADP-binding" evidence="9">
    <location>
        <begin position="13"/>
        <end position="189"/>
    </location>
</feature>
<dbReference type="PIRSF" id="PIRSF000103">
    <property type="entry name" value="HIBADH"/>
    <property type="match status" value="1"/>
</dbReference>
<dbReference type="GO" id="GO:0006574">
    <property type="term" value="P:L-valine catabolic process"/>
    <property type="evidence" value="ECO:0007669"/>
    <property type="project" value="TreeGrafter"/>
</dbReference>
<dbReference type="InterPro" id="IPR006115">
    <property type="entry name" value="6PGDH_NADP-bd"/>
</dbReference>
<evidence type="ECO:0000256" key="4">
    <source>
        <dbReference type="ARBA" id="ARBA00022456"/>
    </source>
</evidence>
<dbReference type="VEuPathDB" id="FungiDB:AB675_5134"/>
<evidence type="ECO:0000256" key="2">
    <source>
        <dbReference type="ARBA" id="ARBA00006013"/>
    </source>
</evidence>
<dbReference type="PANTHER" id="PTHR22981">
    <property type="entry name" value="3-HYDROXYISOBUTYRATE DEHYDROGENASE-RELATED"/>
    <property type="match status" value="1"/>
</dbReference>
<keyword evidence="5" id="KW-0560">Oxidoreductase</keyword>
<dbReference type="InterPro" id="IPR008927">
    <property type="entry name" value="6-PGluconate_DH-like_C_sf"/>
</dbReference>
<evidence type="ECO:0000259" key="10">
    <source>
        <dbReference type="Pfam" id="PF14833"/>
    </source>
</evidence>
<dbReference type="GO" id="GO:0050661">
    <property type="term" value="F:NADP binding"/>
    <property type="evidence" value="ECO:0007669"/>
    <property type="project" value="InterPro"/>
</dbReference>
<comment type="caution">
    <text evidence="11">The sequence shown here is derived from an EMBL/GenBank/DDBJ whole genome shotgun (WGS) entry which is preliminary data.</text>
</comment>
<dbReference type="PANTHER" id="PTHR22981:SF7">
    <property type="entry name" value="3-HYDROXYISOBUTYRATE DEHYDROGENASE, MITOCHONDRIAL"/>
    <property type="match status" value="1"/>
</dbReference>
<dbReference type="OrthoDB" id="21615at2759"/>
<dbReference type="Pfam" id="PF14833">
    <property type="entry name" value="NAD_binding_11"/>
    <property type="match status" value="1"/>
</dbReference>
<organism evidence="11 12">
    <name type="scientific">Cyphellophora attinorum</name>
    <dbReference type="NCBI Taxonomy" id="1664694"/>
    <lineage>
        <taxon>Eukaryota</taxon>
        <taxon>Fungi</taxon>
        <taxon>Dikarya</taxon>
        <taxon>Ascomycota</taxon>
        <taxon>Pezizomycotina</taxon>
        <taxon>Eurotiomycetes</taxon>
        <taxon>Chaetothyriomycetidae</taxon>
        <taxon>Chaetothyriales</taxon>
        <taxon>Cyphellophoraceae</taxon>
        <taxon>Cyphellophora</taxon>
    </lineage>
</organism>
<dbReference type="GeneID" id="28737202"/>
<dbReference type="Gene3D" id="1.10.1040.10">
    <property type="entry name" value="N-(1-d-carboxylethyl)-l-norvaline Dehydrogenase, domain 2"/>
    <property type="match status" value="1"/>
</dbReference>
<keyword evidence="6" id="KW-0520">NAD</keyword>
<protein>
    <recommendedName>
        <fullName evidence="3">3-hydroxyisobutyrate dehydrogenase</fullName>
        <ecNumber evidence="3">1.1.1.31</ecNumber>
    </recommendedName>
</protein>
<comment type="pathway">
    <text evidence="1">Amino-acid degradation; L-valine degradation.</text>
</comment>
<dbReference type="InterPro" id="IPR036291">
    <property type="entry name" value="NAD(P)-bd_dom_sf"/>
</dbReference>
<dbReference type="InterPro" id="IPR029154">
    <property type="entry name" value="HIBADH-like_NADP-bd"/>
</dbReference>
<dbReference type="EC" id="1.1.1.31" evidence="3"/>
<evidence type="ECO:0000259" key="9">
    <source>
        <dbReference type="Pfam" id="PF03446"/>
    </source>
</evidence>
<evidence type="ECO:0000256" key="7">
    <source>
        <dbReference type="ARBA" id="ARBA00049197"/>
    </source>
</evidence>
<comment type="catalytic activity">
    <reaction evidence="7">
        <text>3-hydroxy-2-methylpropanoate + NAD(+) = 2-methyl-3-oxopropanoate + NADH + H(+)</text>
        <dbReference type="Rhea" id="RHEA:17681"/>
        <dbReference type="ChEBI" id="CHEBI:11805"/>
        <dbReference type="ChEBI" id="CHEBI:15378"/>
        <dbReference type="ChEBI" id="CHEBI:57540"/>
        <dbReference type="ChEBI" id="CHEBI:57700"/>
        <dbReference type="ChEBI" id="CHEBI:57945"/>
        <dbReference type="EC" id="1.1.1.31"/>
    </reaction>
</comment>
<keyword evidence="4" id="KW-0101">Branched-chain amino acid catabolism</keyword>
<evidence type="ECO:0000313" key="12">
    <source>
        <dbReference type="Proteomes" id="UP000038010"/>
    </source>
</evidence>
<dbReference type="Pfam" id="PF03446">
    <property type="entry name" value="NAD_binding_2"/>
    <property type="match status" value="1"/>
</dbReference>
<dbReference type="STRING" id="1664694.A0A0N0NLS3"/>
<dbReference type="GO" id="GO:0005739">
    <property type="term" value="C:mitochondrion"/>
    <property type="evidence" value="ECO:0007669"/>
    <property type="project" value="TreeGrafter"/>
</dbReference>
<dbReference type="InterPro" id="IPR013328">
    <property type="entry name" value="6PGD_dom2"/>
</dbReference>
<name>A0A0N0NLS3_9EURO</name>
<evidence type="ECO:0000256" key="8">
    <source>
        <dbReference type="PIRSR" id="PIRSR000103-1"/>
    </source>
</evidence>
<dbReference type="GO" id="GO:0051287">
    <property type="term" value="F:NAD binding"/>
    <property type="evidence" value="ECO:0007669"/>
    <property type="project" value="InterPro"/>
</dbReference>
<dbReference type="InterPro" id="IPR015815">
    <property type="entry name" value="HIBADH-related"/>
</dbReference>
<reference evidence="11 12" key="1">
    <citation type="submission" date="2015-06" db="EMBL/GenBank/DDBJ databases">
        <title>Draft genome of the ant-associated black yeast Phialophora attae CBS 131958.</title>
        <authorList>
            <person name="Moreno L.F."/>
            <person name="Stielow B.J."/>
            <person name="de Hoog S."/>
            <person name="Vicente V.A."/>
            <person name="Weiss V.A."/>
            <person name="de Vries M."/>
            <person name="Cruz L.M."/>
            <person name="Souza E.M."/>
        </authorList>
    </citation>
    <scope>NUCLEOTIDE SEQUENCE [LARGE SCALE GENOMIC DNA]</scope>
    <source>
        <strain evidence="11 12">CBS 131958</strain>
    </source>
</reference>
<keyword evidence="12" id="KW-1185">Reference proteome</keyword>
<dbReference type="SUPFAM" id="SSF48179">
    <property type="entry name" value="6-phosphogluconate dehydrogenase C-terminal domain-like"/>
    <property type="match status" value="1"/>
</dbReference>
<comment type="similarity">
    <text evidence="2">Belongs to the HIBADH-related family. 3-hydroxyisobutyrate dehydrogenase subfamily.</text>
</comment>
<evidence type="ECO:0000256" key="6">
    <source>
        <dbReference type="ARBA" id="ARBA00023027"/>
    </source>
</evidence>
<dbReference type="AlphaFoldDB" id="A0A0N0NLS3"/>
<dbReference type="Proteomes" id="UP000038010">
    <property type="component" value="Unassembled WGS sequence"/>
</dbReference>
<accession>A0A0N0NLS3</accession>
<dbReference type="FunFam" id="1.10.1040.10:FF:000006">
    <property type="entry name" value="3-hydroxyisobutyrate dehydrogenase"/>
    <property type="match status" value="1"/>
</dbReference>
<dbReference type="Gene3D" id="3.40.50.720">
    <property type="entry name" value="NAD(P)-binding Rossmann-like Domain"/>
    <property type="match status" value="1"/>
</dbReference>
<sequence>MSRPKVLLERTSTIGFIGLGAMGNHMLNNLICRSPFKRFAVFDINDATVNGVIARHKSENPSAQILKCASPADVATKASYIMSMVPTSKHVQEVYTGRNSVLTALQNLDAESRSHTLCLDQSTIEQSVSKAVALEMRKVGANMMDAPVSGGVVGAEKGTLAIMVGGDEQSFERALPVLSSMARKVTHCGDLGTGLAAKISNNLLLGITMLGLSEATLLGTTLGVKPQVLADIINNSTGECWSSKVNHPDPEVKVGDALPPAHRNYAGGFVTKLAHKDLGLAVSAAKDAKVPLELGKRCEEVYRALANSQEWGGRDFSGVLQALKDTTALKASL</sequence>
<evidence type="ECO:0000313" key="11">
    <source>
        <dbReference type="EMBL" id="KPI39369.1"/>
    </source>
</evidence>
<feature type="domain" description="3-hydroxyisobutyrate dehydrogenase-like NAD-binding" evidence="10">
    <location>
        <begin position="192"/>
        <end position="322"/>
    </location>
</feature>